<evidence type="ECO:0000313" key="7">
    <source>
        <dbReference type="Proteomes" id="UP000767291"/>
    </source>
</evidence>
<feature type="DNA-binding region" description="H-T-H motif" evidence="4">
    <location>
        <begin position="28"/>
        <end position="47"/>
    </location>
</feature>
<comment type="caution">
    <text evidence="6">The sequence shown here is derived from an EMBL/GenBank/DDBJ whole genome shotgun (WGS) entry which is preliminary data.</text>
</comment>
<dbReference type="RefSeq" id="WP_209456261.1">
    <property type="nucleotide sequence ID" value="NZ_BAAACS010000013.1"/>
</dbReference>
<dbReference type="EMBL" id="JAGGJX010000001">
    <property type="protein sequence ID" value="MBP1854814.1"/>
    <property type="molecule type" value="Genomic_DNA"/>
</dbReference>
<dbReference type="SUPFAM" id="SSF48498">
    <property type="entry name" value="Tetracyclin repressor-like, C-terminal domain"/>
    <property type="match status" value="1"/>
</dbReference>
<evidence type="ECO:0000259" key="5">
    <source>
        <dbReference type="PROSITE" id="PS50977"/>
    </source>
</evidence>
<keyword evidence="2 4" id="KW-0238">DNA-binding</keyword>
<proteinExistence type="predicted"/>
<name>A0ABS4EA54_9FIRM</name>
<dbReference type="InterPro" id="IPR041479">
    <property type="entry name" value="TetR_CgmR_C"/>
</dbReference>
<evidence type="ECO:0000256" key="2">
    <source>
        <dbReference type="ARBA" id="ARBA00023125"/>
    </source>
</evidence>
<dbReference type="PANTHER" id="PTHR47506:SF6">
    <property type="entry name" value="HTH-TYPE TRANSCRIPTIONAL REPRESSOR NEMR"/>
    <property type="match status" value="1"/>
</dbReference>
<dbReference type="PRINTS" id="PR00455">
    <property type="entry name" value="HTHTETR"/>
</dbReference>
<evidence type="ECO:0000256" key="4">
    <source>
        <dbReference type="PROSITE-ProRule" id="PRU00335"/>
    </source>
</evidence>
<dbReference type="SUPFAM" id="SSF46689">
    <property type="entry name" value="Homeodomain-like"/>
    <property type="match status" value="1"/>
</dbReference>
<feature type="domain" description="HTH tetR-type" evidence="5">
    <location>
        <begin position="5"/>
        <end position="65"/>
    </location>
</feature>
<dbReference type="InterPro" id="IPR001647">
    <property type="entry name" value="HTH_TetR"/>
</dbReference>
<evidence type="ECO:0000256" key="3">
    <source>
        <dbReference type="ARBA" id="ARBA00023163"/>
    </source>
</evidence>
<reference evidence="6 7" key="1">
    <citation type="submission" date="2021-03" db="EMBL/GenBank/DDBJ databases">
        <title>Genomic Encyclopedia of Type Strains, Phase IV (KMG-IV): sequencing the most valuable type-strain genomes for metagenomic binning, comparative biology and taxonomic classification.</title>
        <authorList>
            <person name="Goeker M."/>
        </authorList>
    </citation>
    <scope>NUCLEOTIDE SEQUENCE [LARGE SCALE GENOMIC DNA]</scope>
    <source>
        <strain evidence="6 7">DSM 1289</strain>
    </source>
</reference>
<sequence length="182" mass="20764">MNKKNVTKEKLLDSASFIIQNRGMAHFTLESVASHAGVSKGGLLYHFPNKEALITGILDRLIDSYDNEIAKHIDKFEDRKGEWSRAYMEYTFKDMIKDKDMGTALIASVFSNPDLLNKLKIQYENWQHNIENDGIDPVTATIVRLVSDGLWFAEIFGLAPIDEDLRIKVFNKLQNIIEEGDN</sequence>
<dbReference type="InterPro" id="IPR009057">
    <property type="entry name" value="Homeodomain-like_sf"/>
</dbReference>
<evidence type="ECO:0000313" key="6">
    <source>
        <dbReference type="EMBL" id="MBP1854814.1"/>
    </source>
</evidence>
<dbReference type="Pfam" id="PF17937">
    <property type="entry name" value="TetR_C_28"/>
    <property type="match status" value="1"/>
</dbReference>
<accession>A0ABS4EA54</accession>
<dbReference type="PROSITE" id="PS50977">
    <property type="entry name" value="HTH_TETR_2"/>
    <property type="match status" value="1"/>
</dbReference>
<dbReference type="Pfam" id="PF00440">
    <property type="entry name" value="TetR_N"/>
    <property type="match status" value="1"/>
</dbReference>
<gene>
    <name evidence="6" type="ORF">J2Z43_001204</name>
</gene>
<keyword evidence="7" id="KW-1185">Reference proteome</keyword>
<dbReference type="Proteomes" id="UP000767291">
    <property type="component" value="Unassembled WGS sequence"/>
</dbReference>
<protein>
    <submittedName>
        <fullName evidence="6">AcrR family transcriptional regulator</fullName>
    </submittedName>
</protein>
<dbReference type="InterPro" id="IPR036271">
    <property type="entry name" value="Tet_transcr_reg_TetR-rel_C_sf"/>
</dbReference>
<evidence type="ECO:0000256" key="1">
    <source>
        <dbReference type="ARBA" id="ARBA00023015"/>
    </source>
</evidence>
<keyword evidence="1" id="KW-0805">Transcription regulation</keyword>
<keyword evidence="3" id="KW-0804">Transcription</keyword>
<organism evidence="6 7">
    <name type="scientific">Metaclostridioides mangenotii</name>
    <dbReference type="NCBI Taxonomy" id="1540"/>
    <lineage>
        <taxon>Bacteria</taxon>
        <taxon>Bacillati</taxon>
        <taxon>Bacillota</taxon>
        <taxon>Clostridia</taxon>
        <taxon>Peptostreptococcales</taxon>
        <taxon>Peptostreptococcaceae</taxon>
        <taxon>Metaclostridioides</taxon>
    </lineage>
</organism>
<dbReference type="Gene3D" id="1.10.357.10">
    <property type="entry name" value="Tetracycline Repressor, domain 2"/>
    <property type="match status" value="1"/>
</dbReference>
<dbReference type="PANTHER" id="PTHR47506">
    <property type="entry name" value="TRANSCRIPTIONAL REGULATORY PROTEIN"/>
    <property type="match status" value="1"/>
</dbReference>